<keyword evidence="1" id="KW-0805">Transcription regulation</keyword>
<name>A0A9D1FLJ9_9FIRM</name>
<evidence type="ECO:0000256" key="2">
    <source>
        <dbReference type="ARBA" id="ARBA00023125"/>
    </source>
</evidence>
<dbReference type="PANTHER" id="PTHR43280">
    <property type="entry name" value="ARAC-FAMILY TRANSCRIPTIONAL REGULATOR"/>
    <property type="match status" value="1"/>
</dbReference>
<dbReference type="InterPro" id="IPR003313">
    <property type="entry name" value="AraC-bd"/>
</dbReference>
<dbReference type="InterPro" id="IPR037923">
    <property type="entry name" value="HTH-like"/>
</dbReference>
<evidence type="ECO:0000313" key="5">
    <source>
        <dbReference type="EMBL" id="HIS75435.1"/>
    </source>
</evidence>
<evidence type="ECO:0000256" key="1">
    <source>
        <dbReference type="ARBA" id="ARBA00023015"/>
    </source>
</evidence>
<dbReference type="PROSITE" id="PS01124">
    <property type="entry name" value="HTH_ARAC_FAMILY_2"/>
    <property type="match status" value="1"/>
</dbReference>
<keyword evidence="3" id="KW-0804">Transcription</keyword>
<organism evidence="5 6">
    <name type="scientific">Candidatus Merdivicinus excrementipullorum</name>
    <dbReference type="NCBI Taxonomy" id="2840867"/>
    <lineage>
        <taxon>Bacteria</taxon>
        <taxon>Bacillati</taxon>
        <taxon>Bacillota</taxon>
        <taxon>Clostridia</taxon>
        <taxon>Eubacteriales</taxon>
        <taxon>Oscillospiraceae</taxon>
        <taxon>Oscillospiraceae incertae sedis</taxon>
        <taxon>Candidatus Merdivicinus</taxon>
    </lineage>
</organism>
<accession>A0A9D1FLJ9</accession>
<evidence type="ECO:0000259" key="4">
    <source>
        <dbReference type="PROSITE" id="PS01124"/>
    </source>
</evidence>
<dbReference type="SUPFAM" id="SSF46689">
    <property type="entry name" value="Homeodomain-like"/>
    <property type="match status" value="2"/>
</dbReference>
<dbReference type="Gene3D" id="1.10.10.60">
    <property type="entry name" value="Homeodomain-like"/>
    <property type="match status" value="2"/>
</dbReference>
<comment type="caution">
    <text evidence="5">The sequence shown here is derived from an EMBL/GenBank/DDBJ whole genome shotgun (WGS) entry which is preliminary data.</text>
</comment>
<keyword evidence="2" id="KW-0238">DNA-binding</keyword>
<dbReference type="Proteomes" id="UP000824002">
    <property type="component" value="Unassembled WGS sequence"/>
</dbReference>
<dbReference type="Pfam" id="PF12833">
    <property type="entry name" value="HTH_18"/>
    <property type="match status" value="1"/>
</dbReference>
<dbReference type="Pfam" id="PF02311">
    <property type="entry name" value="AraC_binding"/>
    <property type="match status" value="1"/>
</dbReference>
<gene>
    <name evidence="5" type="ORF">IAB51_01365</name>
</gene>
<dbReference type="InterPro" id="IPR009057">
    <property type="entry name" value="Homeodomain-like_sf"/>
</dbReference>
<sequence length="295" mass="34023">MQSSVQPFSPRQQMLAADYEIYRYRDSHISQVELHHHDFYEVYFFISGSVQYTIESRQYQLKPGDILLISPLELHQPLVRADKEPYERVVLWVSRSCLEALSGQGCSLSGCFDIHSPQHTNLLRLDAVSVRRLQDMADSMMEERERKYFGWELNAKALLTRILVELNRRIGDAPSGFEIPDESSGIIAGVLRYINENFGEEISLDSLSERFFISKYHLSREFKRLVGTSVYRYVIQKRLIMAKQKMLAGCSPTDVYCNCGFGDYANFYRAFRAEYGISPKEFCGGAAKGTDRRQN</sequence>
<dbReference type="PANTHER" id="PTHR43280:SF34">
    <property type="entry name" value="ARAC-FAMILY TRANSCRIPTIONAL REGULATOR"/>
    <property type="match status" value="1"/>
</dbReference>
<dbReference type="InterPro" id="IPR014710">
    <property type="entry name" value="RmlC-like_jellyroll"/>
</dbReference>
<proteinExistence type="predicted"/>
<dbReference type="GO" id="GO:0003700">
    <property type="term" value="F:DNA-binding transcription factor activity"/>
    <property type="evidence" value="ECO:0007669"/>
    <property type="project" value="InterPro"/>
</dbReference>
<dbReference type="InterPro" id="IPR018060">
    <property type="entry name" value="HTH_AraC"/>
</dbReference>
<evidence type="ECO:0000256" key="3">
    <source>
        <dbReference type="ARBA" id="ARBA00023163"/>
    </source>
</evidence>
<reference evidence="5" key="1">
    <citation type="submission" date="2020-10" db="EMBL/GenBank/DDBJ databases">
        <authorList>
            <person name="Gilroy R."/>
        </authorList>
    </citation>
    <scope>NUCLEOTIDE SEQUENCE</scope>
    <source>
        <strain evidence="5">CHK199-13235</strain>
    </source>
</reference>
<dbReference type="EMBL" id="DVJP01000015">
    <property type="protein sequence ID" value="HIS75435.1"/>
    <property type="molecule type" value="Genomic_DNA"/>
</dbReference>
<protein>
    <submittedName>
        <fullName evidence="5">Helix-turn-helix domain-containing protein</fullName>
    </submittedName>
</protein>
<evidence type="ECO:0000313" key="6">
    <source>
        <dbReference type="Proteomes" id="UP000824002"/>
    </source>
</evidence>
<dbReference type="SUPFAM" id="SSF51215">
    <property type="entry name" value="Regulatory protein AraC"/>
    <property type="match status" value="1"/>
</dbReference>
<dbReference type="GO" id="GO:0043565">
    <property type="term" value="F:sequence-specific DNA binding"/>
    <property type="evidence" value="ECO:0007669"/>
    <property type="project" value="InterPro"/>
</dbReference>
<dbReference type="SMART" id="SM00342">
    <property type="entry name" value="HTH_ARAC"/>
    <property type="match status" value="1"/>
</dbReference>
<dbReference type="AlphaFoldDB" id="A0A9D1FLJ9"/>
<feature type="domain" description="HTH araC/xylS-type" evidence="4">
    <location>
        <begin position="188"/>
        <end position="285"/>
    </location>
</feature>
<dbReference type="Gene3D" id="2.60.120.10">
    <property type="entry name" value="Jelly Rolls"/>
    <property type="match status" value="1"/>
</dbReference>
<reference evidence="5" key="2">
    <citation type="journal article" date="2021" name="PeerJ">
        <title>Extensive microbial diversity within the chicken gut microbiome revealed by metagenomics and culture.</title>
        <authorList>
            <person name="Gilroy R."/>
            <person name="Ravi A."/>
            <person name="Getino M."/>
            <person name="Pursley I."/>
            <person name="Horton D.L."/>
            <person name="Alikhan N.F."/>
            <person name="Baker D."/>
            <person name="Gharbi K."/>
            <person name="Hall N."/>
            <person name="Watson M."/>
            <person name="Adriaenssens E.M."/>
            <person name="Foster-Nyarko E."/>
            <person name="Jarju S."/>
            <person name="Secka A."/>
            <person name="Antonio M."/>
            <person name="Oren A."/>
            <person name="Chaudhuri R.R."/>
            <person name="La Ragione R."/>
            <person name="Hildebrand F."/>
            <person name="Pallen M.J."/>
        </authorList>
    </citation>
    <scope>NUCLEOTIDE SEQUENCE</scope>
    <source>
        <strain evidence="5">CHK199-13235</strain>
    </source>
</reference>